<accession>A0ABX7P2P1</accession>
<protein>
    <submittedName>
        <fullName evidence="1">Carboxypeptidase regulatory-like domain-containing protein</fullName>
    </submittedName>
</protein>
<evidence type="ECO:0000313" key="1">
    <source>
        <dbReference type="EMBL" id="QSQ24683.1"/>
    </source>
</evidence>
<dbReference type="Proteomes" id="UP000662747">
    <property type="component" value="Chromosome"/>
</dbReference>
<evidence type="ECO:0000313" key="2">
    <source>
        <dbReference type="Proteomes" id="UP000662747"/>
    </source>
</evidence>
<name>A0ABX7P2P1_9BACT</name>
<dbReference type="SUPFAM" id="SSF49452">
    <property type="entry name" value="Starch-binding domain-like"/>
    <property type="match status" value="2"/>
</dbReference>
<dbReference type="EMBL" id="CP071090">
    <property type="protein sequence ID" value="QSQ24683.1"/>
    <property type="molecule type" value="Genomic_DNA"/>
</dbReference>
<dbReference type="PROSITE" id="PS51257">
    <property type="entry name" value="PROKAR_LIPOPROTEIN"/>
    <property type="match status" value="1"/>
</dbReference>
<proteinExistence type="predicted"/>
<sequence length="366" mass="37773">MRSTFHIAMAVVLAWGVGACGNITNDPFRVGTVRGQLTEFDSAVALVSLVGHPGVRSNVDAQGRFALEGVPAGPAELFIVATAEKAVRVNVTVQGGQSVEVKSVAPRAAGFFDMKVKASQGERLTGAQVSVEGTPFQRLLLDNSGQLRVGPLPDGCYEVTVSATGFPVTQAEACVGPGEKKELKLTLEADPEYVNRGCAVTGCADGLVCAPTNNKCVECYADAQCGAGFSCRGFRCEGEGPQCTACNGNWQCAPSTSCQDLPEGGTACLAKCGNGQGQEEEESGCDAGFTCQAGRCLPDAARFQGCGALLGLGMACDGDTRCQAQGLTDGRCVDGACTVPCTSERECPGSLRCLDSVAGRVCRAMH</sequence>
<dbReference type="Gene3D" id="2.60.40.1120">
    <property type="entry name" value="Carboxypeptidase-like, regulatory domain"/>
    <property type="match status" value="1"/>
</dbReference>
<reference evidence="1 2" key="1">
    <citation type="submission" date="2021-02" db="EMBL/GenBank/DDBJ databases">
        <title>De Novo genome assembly of isolated myxobacteria.</title>
        <authorList>
            <person name="Stevens D.C."/>
        </authorList>
    </citation>
    <scope>NUCLEOTIDE SEQUENCE [LARGE SCALE GENOMIC DNA]</scope>
    <source>
        <strain evidence="2">SCPEA02</strain>
    </source>
</reference>
<dbReference type="RefSeq" id="WP_206726244.1">
    <property type="nucleotide sequence ID" value="NZ_CP071090.1"/>
</dbReference>
<dbReference type="InterPro" id="IPR013784">
    <property type="entry name" value="Carb-bd-like_fold"/>
</dbReference>
<gene>
    <name evidence="1" type="ORF">JY651_06960</name>
</gene>
<organism evidence="1 2">
    <name type="scientific">Pyxidicoccus parkwayensis</name>
    <dbReference type="NCBI Taxonomy" id="2813578"/>
    <lineage>
        <taxon>Bacteria</taxon>
        <taxon>Pseudomonadati</taxon>
        <taxon>Myxococcota</taxon>
        <taxon>Myxococcia</taxon>
        <taxon>Myxococcales</taxon>
        <taxon>Cystobacterineae</taxon>
        <taxon>Myxococcaceae</taxon>
        <taxon>Pyxidicoccus</taxon>
    </lineage>
</organism>
<keyword evidence="2" id="KW-1185">Reference proteome</keyword>